<protein>
    <submittedName>
        <fullName evidence="1">Uncharacterized protein</fullName>
    </submittedName>
</protein>
<reference evidence="1" key="2">
    <citation type="submission" date="2025-09" db="UniProtKB">
        <authorList>
            <consortium name="EnsemblPlants"/>
        </authorList>
    </citation>
    <scope>IDENTIFICATION</scope>
</reference>
<name>A0ACD5XJF9_AVESA</name>
<dbReference type="Proteomes" id="UP001732700">
    <property type="component" value="Chromosome 5A"/>
</dbReference>
<organism evidence="1 2">
    <name type="scientific">Avena sativa</name>
    <name type="common">Oat</name>
    <dbReference type="NCBI Taxonomy" id="4498"/>
    <lineage>
        <taxon>Eukaryota</taxon>
        <taxon>Viridiplantae</taxon>
        <taxon>Streptophyta</taxon>
        <taxon>Embryophyta</taxon>
        <taxon>Tracheophyta</taxon>
        <taxon>Spermatophyta</taxon>
        <taxon>Magnoliopsida</taxon>
        <taxon>Liliopsida</taxon>
        <taxon>Poales</taxon>
        <taxon>Poaceae</taxon>
        <taxon>BOP clade</taxon>
        <taxon>Pooideae</taxon>
        <taxon>Poodae</taxon>
        <taxon>Poeae</taxon>
        <taxon>Poeae Chloroplast Group 1 (Aveneae type)</taxon>
        <taxon>Aveninae</taxon>
        <taxon>Avena</taxon>
    </lineage>
</organism>
<sequence length="257" mass="29188">MHGAPPWEAWLWNPLTGETIRLPPTQDDHYIPVNGSCLLTHGSPSHPDCAVVLLDTRKPDMWFCRIGGGSDRRWGQHTYDIGEYKIPVNHDKMGIVHLDFNHYPSPAAELETLEDVNARTVFPQGMCSGEPWLVESQGELFHVLVCFWEFDFDADNIGAVLVHKMDFEGRRWLRVHDIGDRVFLLPPDGVTAASCSASACNLRGNRIYFMKNFKEDDADICIFDIEEQVMEVVQAHDLDLVIVRTNPYWIVPPTSSI</sequence>
<keyword evidence="2" id="KW-1185">Reference proteome</keyword>
<dbReference type="EnsemblPlants" id="AVESA.00010b.r2.5AG0834220.1">
    <property type="protein sequence ID" value="AVESA.00010b.r2.5AG0834220.1.CDS"/>
    <property type="gene ID" value="AVESA.00010b.r2.5AG0834220"/>
</dbReference>
<reference evidence="1" key="1">
    <citation type="submission" date="2021-05" db="EMBL/GenBank/DDBJ databases">
        <authorList>
            <person name="Scholz U."/>
            <person name="Mascher M."/>
            <person name="Fiebig A."/>
        </authorList>
    </citation>
    <scope>NUCLEOTIDE SEQUENCE [LARGE SCALE GENOMIC DNA]</scope>
</reference>
<proteinExistence type="predicted"/>
<evidence type="ECO:0000313" key="2">
    <source>
        <dbReference type="Proteomes" id="UP001732700"/>
    </source>
</evidence>
<accession>A0ACD5XJF9</accession>
<evidence type="ECO:0000313" key="1">
    <source>
        <dbReference type="EnsemblPlants" id="AVESA.00010b.r2.5AG0834220.1.CDS"/>
    </source>
</evidence>